<protein>
    <submittedName>
        <fullName evidence="1">Uncharacterized protein</fullName>
    </submittedName>
</protein>
<reference evidence="1 2" key="1">
    <citation type="journal article" date="2021" name="BMC Genomics">
        <title>Datura genome reveals duplications of psychoactive alkaloid biosynthetic genes and high mutation rate following tissue culture.</title>
        <authorList>
            <person name="Rajewski A."/>
            <person name="Carter-House D."/>
            <person name="Stajich J."/>
            <person name="Litt A."/>
        </authorList>
    </citation>
    <scope>NUCLEOTIDE SEQUENCE [LARGE SCALE GENOMIC DNA]</scope>
    <source>
        <strain evidence="1">AR-01</strain>
    </source>
</reference>
<keyword evidence="2" id="KW-1185">Reference proteome</keyword>
<dbReference type="EMBL" id="JACEIK010001193">
    <property type="protein sequence ID" value="MCD7467037.1"/>
    <property type="molecule type" value="Genomic_DNA"/>
</dbReference>
<dbReference type="Proteomes" id="UP000823775">
    <property type="component" value="Unassembled WGS sequence"/>
</dbReference>
<evidence type="ECO:0000313" key="2">
    <source>
        <dbReference type="Proteomes" id="UP000823775"/>
    </source>
</evidence>
<evidence type="ECO:0000313" key="1">
    <source>
        <dbReference type="EMBL" id="MCD7467037.1"/>
    </source>
</evidence>
<name>A0ABS8T6M2_DATST</name>
<accession>A0ABS8T6M2</accession>
<gene>
    <name evidence="1" type="ORF">HAX54_004223</name>
</gene>
<proteinExistence type="predicted"/>
<comment type="caution">
    <text evidence="1">The sequence shown here is derived from an EMBL/GenBank/DDBJ whole genome shotgun (WGS) entry which is preliminary data.</text>
</comment>
<feature type="non-terminal residue" evidence="1">
    <location>
        <position position="1"/>
    </location>
</feature>
<sequence length="76" mass="8837">NYWARSCLRLGRCSRAPTHEFPNKILLEKFYTGLDPLTQLEANNATYNRFMDKTCNRITTILQNNQAQPDLACMIQ</sequence>
<organism evidence="1 2">
    <name type="scientific">Datura stramonium</name>
    <name type="common">Jimsonweed</name>
    <name type="synonym">Common thornapple</name>
    <dbReference type="NCBI Taxonomy" id="4076"/>
    <lineage>
        <taxon>Eukaryota</taxon>
        <taxon>Viridiplantae</taxon>
        <taxon>Streptophyta</taxon>
        <taxon>Embryophyta</taxon>
        <taxon>Tracheophyta</taxon>
        <taxon>Spermatophyta</taxon>
        <taxon>Magnoliopsida</taxon>
        <taxon>eudicotyledons</taxon>
        <taxon>Gunneridae</taxon>
        <taxon>Pentapetalae</taxon>
        <taxon>asterids</taxon>
        <taxon>lamiids</taxon>
        <taxon>Solanales</taxon>
        <taxon>Solanaceae</taxon>
        <taxon>Solanoideae</taxon>
        <taxon>Datureae</taxon>
        <taxon>Datura</taxon>
    </lineage>
</organism>